<dbReference type="Proteomes" id="UP000887565">
    <property type="component" value="Unplaced"/>
</dbReference>
<protein>
    <submittedName>
        <fullName evidence="2">Uncharacterized protein</fullName>
    </submittedName>
</protein>
<proteinExistence type="predicted"/>
<accession>A0A915HFC7</accession>
<dbReference type="WBParaSite" id="nRc.2.0.1.t00307-RA">
    <property type="protein sequence ID" value="nRc.2.0.1.t00307-RA"/>
    <property type="gene ID" value="nRc.2.0.1.g00307"/>
</dbReference>
<keyword evidence="1" id="KW-1185">Reference proteome</keyword>
<name>A0A915HFC7_ROMCU</name>
<evidence type="ECO:0000313" key="2">
    <source>
        <dbReference type="WBParaSite" id="nRc.2.0.1.t00307-RA"/>
    </source>
</evidence>
<sequence>MKITTSARIVKFDPCNKDKQGILMQQSALKKPHPFKSYESQHGSHFLAHPPNSEVKSPIVDDSWDLIGDGCRFIKLY</sequence>
<organism evidence="1 2">
    <name type="scientific">Romanomermis culicivorax</name>
    <name type="common">Nematode worm</name>
    <dbReference type="NCBI Taxonomy" id="13658"/>
    <lineage>
        <taxon>Eukaryota</taxon>
        <taxon>Metazoa</taxon>
        <taxon>Ecdysozoa</taxon>
        <taxon>Nematoda</taxon>
        <taxon>Enoplea</taxon>
        <taxon>Dorylaimia</taxon>
        <taxon>Mermithida</taxon>
        <taxon>Mermithoidea</taxon>
        <taxon>Mermithidae</taxon>
        <taxon>Romanomermis</taxon>
    </lineage>
</organism>
<evidence type="ECO:0000313" key="1">
    <source>
        <dbReference type="Proteomes" id="UP000887565"/>
    </source>
</evidence>
<reference evidence="2" key="1">
    <citation type="submission" date="2022-11" db="UniProtKB">
        <authorList>
            <consortium name="WormBaseParasite"/>
        </authorList>
    </citation>
    <scope>IDENTIFICATION</scope>
</reference>
<dbReference type="AlphaFoldDB" id="A0A915HFC7"/>